<dbReference type="GeneID" id="80905716"/>
<dbReference type="FunFam" id="3.90.850.10:FF:000002">
    <property type="entry name" value="2-hydroxyhepta-2,4-diene-1,7-dioate isomerase"/>
    <property type="match status" value="1"/>
</dbReference>
<evidence type="ECO:0000256" key="2">
    <source>
        <dbReference type="ARBA" id="ARBA00022723"/>
    </source>
</evidence>
<dbReference type="GO" id="GO:0050163">
    <property type="term" value="F:oxaloacetate tautomerase activity"/>
    <property type="evidence" value="ECO:0007669"/>
    <property type="project" value="UniProtKB-ARBA"/>
</dbReference>
<dbReference type="PANTHER" id="PTHR11820">
    <property type="entry name" value="ACYLPYRUVASE"/>
    <property type="match status" value="1"/>
</dbReference>
<keyword evidence="2" id="KW-0479">Metal-binding</keyword>
<dbReference type="Gene3D" id="3.90.850.10">
    <property type="entry name" value="Fumarylacetoacetase-like, C-terminal domain"/>
    <property type="match status" value="1"/>
</dbReference>
<dbReference type="AlphaFoldDB" id="A0A9W8XR75"/>
<evidence type="ECO:0000313" key="4">
    <source>
        <dbReference type="EMBL" id="KAJ4357610.1"/>
    </source>
</evidence>
<protein>
    <recommendedName>
        <fullName evidence="3">Fumarylacetoacetase-like C-terminal domain-containing protein</fullName>
    </recommendedName>
</protein>
<evidence type="ECO:0000256" key="1">
    <source>
        <dbReference type="ARBA" id="ARBA00010211"/>
    </source>
</evidence>
<comment type="similarity">
    <text evidence="1">Belongs to the FAH family.</text>
</comment>
<reference evidence="4" key="1">
    <citation type="submission" date="2022-10" db="EMBL/GenBank/DDBJ databases">
        <title>Tapping the CABI collections for fungal endophytes: first genome assemblies for Collariella, Neodidymelliopsis, Ascochyta clinopodiicola, Didymella pomorum, Didymosphaeria variabile, Neocosmospora piperis and Neocucurbitaria cava.</title>
        <authorList>
            <person name="Hill R."/>
        </authorList>
    </citation>
    <scope>NUCLEOTIDE SEQUENCE</scope>
    <source>
        <strain evidence="4">IMI 356815</strain>
    </source>
</reference>
<dbReference type="EMBL" id="JAPEUX010000002">
    <property type="protein sequence ID" value="KAJ4357610.1"/>
    <property type="molecule type" value="Genomic_DNA"/>
</dbReference>
<dbReference type="Pfam" id="PF01557">
    <property type="entry name" value="FAA_hydrolase"/>
    <property type="match status" value="1"/>
</dbReference>
<comment type="caution">
    <text evidence="4">The sequence shown here is derived from an EMBL/GenBank/DDBJ whole genome shotgun (WGS) entry which is preliminary data.</text>
</comment>
<keyword evidence="5" id="KW-1185">Reference proteome</keyword>
<dbReference type="OrthoDB" id="411064at2759"/>
<evidence type="ECO:0000259" key="3">
    <source>
        <dbReference type="Pfam" id="PF01557"/>
    </source>
</evidence>
<accession>A0A9W8XR75</accession>
<feature type="domain" description="Fumarylacetoacetase-like C-terminal" evidence="3">
    <location>
        <begin position="75"/>
        <end position="287"/>
    </location>
</feature>
<dbReference type="GO" id="GO:0046872">
    <property type="term" value="F:metal ion binding"/>
    <property type="evidence" value="ECO:0007669"/>
    <property type="project" value="UniProtKB-KW"/>
</dbReference>
<organism evidence="4 5">
    <name type="scientific">Didymosphaeria variabile</name>
    <dbReference type="NCBI Taxonomy" id="1932322"/>
    <lineage>
        <taxon>Eukaryota</taxon>
        <taxon>Fungi</taxon>
        <taxon>Dikarya</taxon>
        <taxon>Ascomycota</taxon>
        <taxon>Pezizomycotina</taxon>
        <taxon>Dothideomycetes</taxon>
        <taxon>Pleosporomycetidae</taxon>
        <taxon>Pleosporales</taxon>
        <taxon>Massarineae</taxon>
        <taxon>Didymosphaeriaceae</taxon>
        <taxon>Didymosphaeria</taxon>
    </lineage>
</organism>
<name>A0A9W8XR75_9PLEO</name>
<dbReference type="Proteomes" id="UP001140513">
    <property type="component" value="Unassembled WGS sequence"/>
</dbReference>
<dbReference type="SUPFAM" id="SSF56529">
    <property type="entry name" value="FAH"/>
    <property type="match status" value="1"/>
</dbReference>
<sequence>MSWNRLIQFKAEDGNLHYGDPVISSPSDLQTLLASGQLKARELAGPDITSLKPTGQELLVKEITGPLSPSDVPIVRCIGLNYQKHIQEGGRKPPPYPSIFIKSSATITSWNANVTVPTIVHPTDELDYEGEMCIVIGKTGSNIPADKVEDYILGYTTGNDVSARKWQRDPAFAGGVPQWCFAKGFDGWCPVGPMIVSPKVLGFADKQSLRTWVNGDLRQDSDTSDLLFGVKEIVRFASQGTTLEAGSIIMTGTPAGVAMGMAEPKYLIDGDIVEIEIGGLGRIRNRMVFAKDQAQP</sequence>
<dbReference type="InterPro" id="IPR011234">
    <property type="entry name" value="Fumarylacetoacetase-like_C"/>
</dbReference>
<gene>
    <name evidence="4" type="ORF">N0V89_002186</name>
</gene>
<proteinExistence type="inferred from homology"/>
<dbReference type="GO" id="GO:0006107">
    <property type="term" value="P:oxaloacetate metabolic process"/>
    <property type="evidence" value="ECO:0007669"/>
    <property type="project" value="UniProtKB-ARBA"/>
</dbReference>
<dbReference type="PANTHER" id="PTHR11820:SF100">
    <property type="entry name" value="FUMARYLACETOACETATE HYDROLASE FAMILY PROTEIN (AFU_ORTHOLOGUE AFUA_4G01490)"/>
    <property type="match status" value="1"/>
</dbReference>
<dbReference type="InterPro" id="IPR036663">
    <property type="entry name" value="Fumarylacetoacetase_C_sf"/>
</dbReference>
<evidence type="ECO:0000313" key="5">
    <source>
        <dbReference type="Proteomes" id="UP001140513"/>
    </source>
</evidence>
<dbReference type="RefSeq" id="XP_056074469.1">
    <property type="nucleotide sequence ID" value="XM_056210996.1"/>
</dbReference>